<evidence type="ECO:0000313" key="1">
    <source>
        <dbReference type="EMBL" id="CAI8729620.1"/>
    </source>
</evidence>
<dbReference type="EMBL" id="OX458333">
    <property type="protein sequence ID" value="CAI8729620.1"/>
    <property type="molecule type" value="Genomic_DNA"/>
</dbReference>
<dbReference type="Proteomes" id="UP001162030">
    <property type="component" value="Chromosome"/>
</dbReference>
<protein>
    <submittedName>
        <fullName evidence="1">Uncharacterized protein</fullName>
    </submittedName>
</protein>
<name>A0ABN8WWV7_9GAMM</name>
<proteinExistence type="predicted"/>
<reference evidence="1 2" key="1">
    <citation type="submission" date="2023-03" db="EMBL/GenBank/DDBJ databases">
        <authorList>
            <person name="Pearce D."/>
        </authorList>
    </citation>
    <scope>NUCLEOTIDE SEQUENCE [LARGE SCALE GENOMIC DNA]</scope>
    <source>
        <strain evidence="1">Msz</strain>
    </source>
</reference>
<gene>
    <name evidence="1" type="ORF">MSZNOR_0255</name>
</gene>
<sequence>MRFTVEFSPEWFVLVDGNRGGFGVDDIDFARSILGLVGYRTTLFGMPASLEAGYRALRLDSSRRIIDTDVTLSGSFLGLTGYW</sequence>
<evidence type="ECO:0000313" key="2">
    <source>
        <dbReference type="Proteomes" id="UP001162030"/>
    </source>
</evidence>
<accession>A0ABN8WWV7</accession>
<keyword evidence="2" id="KW-1185">Reference proteome</keyword>
<organism evidence="1 2">
    <name type="scientific">Methylocaldum szegediense</name>
    <dbReference type="NCBI Taxonomy" id="73780"/>
    <lineage>
        <taxon>Bacteria</taxon>
        <taxon>Pseudomonadati</taxon>
        <taxon>Pseudomonadota</taxon>
        <taxon>Gammaproteobacteria</taxon>
        <taxon>Methylococcales</taxon>
        <taxon>Methylococcaceae</taxon>
        <taxon>Methylocaldum</taxon>
    </lineage>
</organism>